<dbReference type="KEGG" id="ksk:KSE_09030"/>
<dbReference type="Pfam" id="PF09924">
    <property type="entry name" value="LPG_synthase_C"/>
    <property type="match status" value="1"/>
</dbReference>
<accession>E4N6A9</accession>
<evidence type="ECO:0000256" key="5">
    <source>
        <dbReference type="ARBA" id="ARBA00023136"/>
    </source>
</evidence>
<dbReference type="GO" id="GO:0016755">
    <property type="term" value="F:aminoacyltransferase activity"/>
    <property type="evidence" value="ECO:0007669"/>
    <property type="project" value="TreeGrafter"/>
</dbReference>
<dbReference type="AlphaFoldDB" id="E4N6A9"/>
<dbReference type="InterPro" id="IPR016181">
    <property type="entry name" value="Acyl_CoA_acyltransferase"/>
</dbReference>
<dbReference type="PANTHER" id="PTHR34697:SF2">
    <property type="entry name" value="PHOSPHATIDYLGLYCEROL LYSYLTRANSFERASE"/>
    <property type="match status" value="1"/>
</dbReference>
<proteinExistence type="predicted"/>
<dbReference type="STRING" id="452652.KSE_09030"/>
<evidence type="ECO:0000259" key="6">
    <source>
        <dbReference type="Pfam" id="PF09924"/>
    </source>
</evidence>
<keyword evidence="4" id="KW-1133">Transmembrane helix</keyword>
<keyword evidence="3" id="KW-0812">Transmembrane</keyword>
<dbReference type="SUPFAM" id="SSF55729">
    <property type="entry name" value="Acyl-CoA N-acyltransferases (Nat)"/>
    <property type="match status" value="1"/>
</dbReference>
<dbReference type="Proteomes" id="UP000007076">
    <property type="component" value="Chromosome"/>
</dbReference>
<evidence type="ECO:0000256" key="4">
    <source>
        <dbReference type="ARBA" id="ARBA00022989"/>
    </source>
</evidence>
<dbReference type="EMBL" id="AP010968">
    <property type="protein sequence ID" value="BAJ26740.1"/>
    <property type="molecule type" value="Genomic_DNA"/>
</dbReference>
<dbReference type="PATRIC" id="fig|452652.3.peg.891"/>
<dbReference type="RefSeq" id="WP_014134059.1">
    <property type="nucleotide sequence ID" value="NC_016109.1"/>
</dbReference>
<feature type="domain" description="Phosphatidylglycerol lysyltransferase C-terminal" evidence="6">
    <location>
        <begin position="18"/>
        <end position="311"/>
    </location>
</feature>
<name>E4N6A9_KITSK</name>
<gene>
    <name evidence="7" type="primary">vlmA</name>
    <name evidence="7" type="ordered locus">KSE_09030</name>
</gene>
<evidence type="ECO:0000256" key="3">
    <source>
        <dbReference type="ARBA" id="ARBA00022692"/>
    </source>
</evidence>
<organism evidence="7 8">
    <name type="scientific">Kitasatospora setae (strain ATCC 33774 / DSM 43861 / JCM 3304 / KCC A-0304 / NBRC 14216 / KM-6054)</name>
    <name type="common">Streptomyces setae</name>
    <dbReference type="NCBI Taxonomy" id="452652"/>
    <lineage>
        <taxon>Bacteria</taxon>
        <taxon>Bacillati</taxon>
        <taxon>Actinomycetota</taxon>
        <taxon>Actinomycetes</taxon>
        <taxon>Kitasatosporales</taxon>
        <taxon>Streptomycetaceae</taxon>
        <taxon>Kitasatospora</taxon>
    </lineage>
</organism>
<evidence type="ECO:0000313" key="8">
    <source>
        <dbReference type="Proteomes" id="UP000007076"/>
    </source>
</evidence>
<comment type="subcellular location">
    <subcellularLocation>
        <location evidence="1">Cell membrane</location>
        <topology evidence="1">Multi-pass membrane protein</topology>
    </subcellularLocation>
</comment>
<evidence type="ECO:0000313" key="7">
    <source>
        <dbReference type="EMBL" id="BAJ26740.1"/>
    </source>
</evidence>
<keyword evidence="5" id="KW-0472">Membrane</keyword>
<keyword evidence="2" id="KW-1003">Cell membrane</keyword>
<dbReference type="PANTHER" id="PTHR34697">
    <property type="entry name" value="PHOSPHATIDYLGLYCEROL LYSYLTRANSFERASE"/>
    <property type="match status" value="1"/>
</dbReference>
<evidence type="ECO:0000256" key="2">
    <source>
        <dbReference type="ARBA" id="ARBA00022475"/>
    </source>
</evidence>
<evidence type="ECO:0000256" key="1">
    <source>
        <dbReference type="ARBA" id="ARBA00004651"/>
    </source>
</evidence>
<dbReference type="eggNOG" id="COG2898">
    <property type="taxonomic scope" value="Bacteria"/>
</dbReference>
<dbReference type="InterPro" id="IPR051211">
    <property type="entry name" value="PG_lysyltransferase"/>
</dbReference>
<dbReference type="InterPro" id="IPR024320">
    <property type="entry name" value="LPG_synthase_C"/>
</dbReference>
<dbReference type="HOGENOM" id="CLU_062993_0_0_11"/>
<dbReference type="GO" id="GO:0005886">
    <property type="term" value="C:plasma membrane"/>
    <property type="evidence" value="ECO:0007669"/>
    <property type="project" value="UniProtKB-SubCell"/>
</dbReference>
<keyword evidence="8" id="KW-1185">Reference proteome</keyword>
<sequence>MREHPSLDYVLEMISIHAESDNPSSFLAVNEGNSYFALPGRDGVIVYRPAGRYLVQFGGPFAPASSYADLVDGFAEFARRQRRTVVGIQLQHRDALIHARHGYTLNQVGASYAVDLEGFTLAGSRHMQLRNKISRAHRGGLTVLEAPYDEWAGAVADVDRRWLPLKGEGAKPLEYLVGQTGGPMQRHRRLFVAVVGSELVGYVSYSPVYGSRPGWMHDLSRRLPDGQTGVMEAVNKAALETFREEGTRWLHFGFTPFTSLADEREIDNHSPGFSWLMRHLWSRGGVVYPAATQLAYKQKWDQSVITTEYVAFSGKPSIEAFVFVWRAANGV</sequence>
<reference evidence="7 8" key="1">
    <citation type="journal article" date="2010" name="DNA Res.">
        <title>Genome sequence of Kitasatospora setae NBRC 14216T: an evolutionary snapshot of the family Streptomycetaceae.</title>
        <authorList>
            <person name="Ichikawa N."/>
            <person name="Oguchi A."/>
            <person name="Ikeda H."/>
            <person name="Ishikawa J."/>
            <person name="Kitani S."/>
            <person name="Watanabe Y."/>
            <person name="Nakamura S."/>
            <person name="Katano Y."/>
            <person name="Kishi E."/>
            <person name="Sasagawa M."/>
            <person name="Ankai A."/>
            <person name="Fukui S."/>
            <person name="Hashimoto Y."/>
            <person name="Kamata S."/>
            <person name="Otoguro M."/>
            <person name="Tanikawa S."/>
            <person name="Nihira T."/>
            <person name="Horinouchi S."/>
            <person name="Ohnishi Y."/>
            <person name="Hayakawa M."/>
            <person name="Kuzuyama T."/>
            <person name="Arisawa A."/>
            <person name="Nomoto F."/>
            <person name="Miura H."/>
            <person name="Takahashi Y."/>
            <person name="Fujita N."/>
        </authorList>
    </citation>
    <scope>NUCLEOTIDE SEQUENCE [LARGE SCALE GENOMIC DNA]</scope>
    <source>
        <strain evidence="8">ATCC 33774 / DSM 43861 / JCM 3304 / KCC A-0304 / NBRC 14216 / KM-6054</strain>
    </source>
</reference>
<protein>
    <submittedName>
        <fullName evidence="7">Putative VlmA homolog</fullName>
    </submittedName>
</protein>
<dbReference type="GO" id="GO:0055091">
    <property type="term" value="P:phospholipid homeostasis"/>
    <property type="evidence" value="ECO:0007669"/>
    <property type="project" value="TreeGrafter"/>
</dbReference>